<dbReference type="Proteomes" id="UP001500920">
    <property type="component" value="Unassembled WGS sequence"/>
</dbReference>
<keyword evidence="1" id="KW-1133">Transmembrane helix</keyword>
<sequence>MNNKILLVISITIACSFIAYMITNQLHWAAVIGLIFIVGGLKWTRVKKNEKDDEIEYDDRVSYNIQRASLQTFSISIILLFIYLLFSEIAFDHSDIVIDYLLIYLVVTLALAYYIVPTIVKRR</sequence>
<feature type="transmembrane region" description="Helical" evidence="1">
    <location>
        <begin position="28"/>
        <end position="44"/>
    </location>
</feature>
<dbReference type="Pfam" id="PF09946">
    <property type="entry name" value="DUF2178"/>
    <property type="match status" value="1"/>
</dbReference>
<gene>
    <name evidence="2" type="ORF">GCM10022378_15550</name>
</gene>
<dbReference type="RefSeq" id="WP_344703169.1">
    <property type="nucleotide sequence ID" value="NZ_BAABCK010000049.1"/>
</dbReference>
<organism evidence="2 3">
    <name type="scientific">Salinicoccus jeotgali</name>
    <dbReference type="NCBI Taxonomy" id="381634"/>
    <lineage>
        <taxon>Bacteria</taxon>
        <taxon>Bacillati</taxon>
        <taxon>Bacillota</taxon>
        <taxon>Bacilli</taxon>
        <taxon>Bacillales</taxon>
        <taxon>Staphylococcaceae</taxon>
        <taxon>Salinicoccus</taxon>
    </lineage>
</organism>
<comment type="caution">
    <text evidence="2">The sequence shown here is derived from an EMBL/GenBank/DDBJ whole genome shotgun (WGS) entry which is preliminary data.</text>
</comment>
<dbReference type="InterPro" id="IPR019235">
    <property type="entry name" value="DUF2178_TM"/>
</dbReference>
<keyword evidence="1" id="KW-0812">Transmembrane</keyword>
<feature type="transmembrane region" description="Helical" evidence="1">
    <location>
        <begin position="65"/>
        <end position="86"/>
    </location>
</feature>
<evidence type="ECO:0008006" key="4">
    <source>
        <dbReference type="Google" id="ProtNLM"/>
    </source>
</evidence>
<proteinExistence type="predicted"/>
<feature type="transmembrane region" description="Helical" evidence="1">
    <location>
        <begin position="5"/>
        <end position="22"/>
    </location>
</feature>
<keyword evidence="3" id="KW-1185">Reference proteome</keyword>
<keyword evidence="1" id="KW-0472">Membrane</keyword>
<evidence type="ECO:0000313" key="2">
    <source>
        <dbReference type="EMBL" id="GAA3727432.1"/>
    </source>
</evidence>
<dbReference type="PROSITE" id="PS51257">
    <property type="entry name" value="PROKAR_LIPOPROTEIN"/>
    <property type="match status" value="1"/>
</dbReference>
<feature type="transmembrane region" description="Helical" evidence="1">
    <location>
        <begin position="98"/>
        <end position="116"/>
    </location>
</feature>
<name>A0ABP7EXW7_9STAP</name>
<reference evidence="3" key="1">
    <citation type="journal article" date="2019" name="Int. J. Syst. Evol. Microbiol.">
        <title>The Global Catalogue of Microorganisms (GCM) 10K type strain sequencing project: providing services to taxonomists for standard genome sequencing and annotation.</title>
        <authorList>
            <consortium name="The Broad Institute Genomics Platform"/>
            <consortium name="The Broad Institute Genome Sequencing Center for Infectious Disease"/>
            <person name="Wu L."/>
            <person name="Ma J."/>
        </authorList>
    </citation>
    <scope>NUCLEOTIDE SEQUENCE [LARGE SCALE GENOMIC DNA]</scope>
    <source>
        <strain evidence="3">JCM 16981</strain>
    </source>
</reference>
<dbReference type="EMBL" id="BAABCK010000049">
    <property type="protein sequence ID" value="GAA3727432.1"/>
    <property type="molecule type" value="Genomic_DNA"/>
</dbReference>
<evidence type="ECO:0000256" key="1">
    <source>
        <dbReference type="SAM" id="Phobius"/>
    </source>
</evidence>
<evidence type="ECO:0000313" key="3">
    <source>
        <dbReference type="Proteomes" id="UP001500920"/>
    </source>
</evidence>
<protein>
    <recommendedName>
        <fullName evidence="4">DUF2178 domain-containing protein</fullName>
    </recommendedName>
</protein>
<accession>A0ABP7EXW7</accession>